<keyword evidence="5" id="KW-1185">Reference proteome</keyword>
<feature type="domain" description="VIT" evidence="3">
    <location>
        <begin position="7"/>
        <end position="135"/>
    </location>
</feature>
<dbReference type="EMBL" id="QGGU01000005">
    <property type="protein sequence ID" value="PWK51857.1"/>
    <property type="molecule type" value="Genomic_DNA"/>
</dbReference>
<dbReference type="PROSITE" id="PS51468">
    <property type="entry name" value="VIT"/>
    <property type="match status" value="1"/>
</dbReference>
<feature type="domain" description="VWFA" evidence="2">
    <location>
        <begin position="290"/>
        <end position="460"/>
    </location>
</feature>
<evidence type="ECO:0000259" key="2">
    <source>
        <dbReference type="PROSITE" id="PS50234"/>
    </source>
</evidence>
<organism evidence="4 5">
    <name type="scientific">Pleionea mediterranea</name>
    <dbReference type="NCBI Taxonomy" id="523701"/>
    <lineage>
        <taxon>Bacteria</taxon>
        <taxon>Pseudomonadati</taxon>
        <taxon>Pseudomonadota</taxon>
        <taxon>Gammaproteobacteria</taxon>
        <taxon>Oceanospirillales</taxon>
        <taxon>Pleioneaceae</taxon>
        <taxon>Pleionea</taxon>
    </lineage>
</organism>
<evidence type="ECO:0000259" key="3">
    <source>
        <dbReference type="PROSITE" id="PS51468"/>
    </source>
</evidence>
<dbReference type="Pfam" id="PF08487">
    <property type="entry name" value="VIT"/>
    <property type="match status" value="1"/>
</dbReference>
<dbReference type="PROSITE" id="PS50234">
    <property type="entry name" value="VWFA"/>
    <property type="match status" value="1"/>
</dbReference>
<dbReference type="SMART" id="SM00609">
    <property type="entry name" value="VIT"/>
    <property type="match status" value="1"/>
</dbReference>
<dbReference type="PANTHER" id="PTHR45737">
    <property type="entry name" value="VON WILLEBRAND FACTOR A DOMAIN-CONTAINING PROTEIN 5A"/>
    <property type="match status" value="1"/>
</dbReference>
<dbReference type="InterPro" id="IPR036465">
    <property type="entry name" value="vWFA_dom_sf"/>
</dbReference>
<dbReference type="SUPFAM" id="SSF53300">
    <property type="entry name" value="vWA-like"/>
    <property type="match status" value="1"/>
</dbReference>
<evidence type="ECO:0000256" key="1">
    <source>
        <dbReference type="SAM" id="Phobius"/>
    </source>
</evidence>
<protein>
    <submittedName>
        <fullName evidence="4">Ca-activated chloride channel family protein</fullName>
    </submittedName>
</protein>
<reference evidence="4 5" key="1">
    <citation type="submission" date="2018-05" db="EMBL/GenBank/DDBJ databases">
        <title>Genomic Encyclopedia of Type Strains, Phase IV (KMG-IV): sequencing the most valuable type-strain genomes for metagenomic binning, comparative biology and taxonomic classification.</title>
        <authorList>
            <person name="Goeker M."/>
        </authorList>
    </citation>
    <scope>NUCLEOTIDE SEQUENCE [LARGE SCALE GENOMIC DNA]</scope>
    <source>
        <strain evidence="4 5">DSM 25350</strain>
    </source>
</reference>
<sequence length="643" mass="71747">MDEPSAGEFILHKNDASHEQAPILDTDVTMTISGLTARVRVAQTFKNDTPDWVEGIYQFPLPEKSSVDYLSMVIGDTLIEGEIKEKKQAKKLYNMAKKSGKKATLLQQHRPNIFSNSVANIAPYETIVVTIEYQQDLLFSDTGTLGIRFPMTITPRYSPSSKLIETFTDFQRGFQLNPLDSTTIALDNQSHQSSNNVSIQVTLNSGIPLQSLSSPSHHIIHKQQSLKQHSITLDHLNYKADRDFVLNWKPLQGELPRAAAFSETINNETYLSLMVMPPKMAMNQQQHAREVIFVIDTSGSMAGESIRQAKAALLAGLNTLQPEDHFNLIEFDNSTRSLFKSAQPFNESHLRQAKNFIHQFNADGGTEMYHAMETALDNQTDTNRVRQVIFLTDGAISNEAQLFKLIKSQLGNSRLFTIGIGSAPNSFFMKRAAQFGRGSFTHIADAGQASQKISALFEKIQSPVVSNITINWPSHTQVEMWPNPIPDLFVGEPLWIKAKLSNPKGQVTINGQLADQLWQTQLPLNSHQQQPGIAKLWAREKIASIMNHSYHGRVNDKDKTTIIDTALEHQLVSRFTSLVAIDKTPSRIAESLKQKRIASMRPKGSSQALAYPNTAIALTLTPINALLLLLLSLTALFFIGRKH</sequence>
<keyword evidence="1" id="KW-0472">Membrane</keyword>
<gene>
    <name evidence="4" type="ORF">C8D97_105173</name>
</gene>
<keyword evidence="1" id="KW-1133">Transmembrane helix</keyword>
<feature type="transmembrane region" description="Helical" evidence="1">
    <location>
        <begin position="615"/>
        <end position="639"/>
    </location>
</feature>
<dbReference type="AlphaFoldDB" id="A0A316GBH6"/>
<evidence type="ECO:0000313" key="5">
    <source>
        <dbReference type="Proteomes" id="UP000245790"/>
    </source>
</evidence>
<evidence type="ECO:0000313" key="4">
    <source>
        <dbReference type="EMBL" id="PWK51857.1"/>
    </source>
</evidence>
<dbReference type="NCBIfam" id="TIGR03788">
    <property type="entry name" value="marine_srt_targ"/>
    <property type="match status" value="1"/>
</dbReference>
<keyword evidence="1" id="KW-0812">Transmembrane</keyword>
<proteinExistence type="predicted"/>
<dbReference type="InterPro" id="IPR022440">
    <property type="entry name" value="CHP03788"/>
</dbReference>
<dbReference type="SMART" id="SM00327">
    <property type="entry name" value="VWA"/>
    <property type="match status" value="1"/>
</dbReference>
<dbReference type="InterPro" id="IPR002035">
    <property type="entry name" value="VWF_A"/>
</dbReference>
<dbReference type="RefSeq" id="WP_170115187.1">
    <property type="nucleotide sequence ID" value="NZ_QGGU01000005.1"/>
</dbReference>
<dbReference type="PANTHER" id="PTHR45737:SF6">
    <property type="entry name" value="VON WILLEBRAND FACTOR A DOMAIN-CONTAINING PROTEIN 5A"/>
    <property type="match status" value="1"/>
</dbReference>
<dbReference type="Gene3D" id="3.40.50.410">
    <property type="entry name" value="von Willebrand factor, type A domain"/>
    <property type="match status" value="1"/>
</dbReference>
<dbReference type="InterPro" id="IPR013694">
    <property type="entry name" value="VIT"/>
</dbReference>
<dbReference type="Proteomes" id="UP000245790">
    <property type="component" value="Unassembled WGS sequence"/>
</dbReference>
<comment type="caution">
    <text evidence="4">The sequence shown here is derived from an EMBL/GenBank/DDBJ whole genome shotgun (WGS) entry which is preliminary data.</text>
</comment>
<dbReference type="Pfam" id="PF13768">
    <property type="entry name" value="VWA_3"/>
    <property type="match status" value="1"/>
</dbReference>
<name>A0A316GBH6_9GAMM</name>
<accession>A0A316GBH6</accession>